<evidence type="ECO:0000256" key="1">
    <source>
        <dbReference type="SAM" id="SignalP"/>
    </source>
</evidence>
<evidence type="ECO:0000313" key="2">
    <source>
        <dbReference type="EMBL" id="WPG99829.1"/>
    </source>
</evidence>
<dbReference type="Proteomes" id="UP001303373">
    <property type="component" value="Chromosome 3"/>
</dbReference>
<name>A0AAQ3M1L6_9PEZI</name>
<organism evidence="2 3">
    <name type="scientific">Acrodontium crateriforme</name>
    <dbReference type="NCBI Taxonomy" id="150365"/>
    <lineage>
        <taxon>Eukaryota</taxon>
        <taxon>Fungi</taxon>
        <taxon>Dikarya</taxon>
        <taxon>Ascomycota</taxon>
        <taxon>Pezizomycotina</taxon>
        <taxon>Dothideomycetes</taxon>
        <taxon>Dothideomycetidae</taxon>
        <taxon>Mycosphaerellales</taxon>
        <taxon>Teratosphaeriaceae</taxon>
        <taxon>Acrodontium</taxon>
    </lineage>
</organism>
<reference evidence="2 3" key="1">
    <citation type="submission" date="2023-11" db="EMBL/GenBank/DDBJ databases">
        <title>An acidophilic fungus is an integral part of prey digestion in a carnivorous sundew plant.</title>
        <authorList>
            <person name="Tsai I.J."/>
        </authorList>
    </citation>
    <scope>NUCLEOTIDE SEQUENCE [LARGE SCALE GENOMIC DNA]</scope>
    <source>
        <strain evidence="2">169a</strain>
    </source>
</reference>
<gene>
    <name evidence="2" type="ORF">R9X50_00264900</name>
</gene>
<sequence length="97" mass="9779">MQFFATIALLASAVAVYAGDYPPTGEPSESAPGKIQACGNGQKLSCCQTGQSNIPILGGACELPILGQSCAGNQAFCCDATQNGLINIGSICLPLTL</sequence>
<evidence type="ECO:0008006" key="4">
    <source>
        <dbReference type="Google" id="ProtNLM"/>
    </source>
</evidence>
<evidence type="ECO:0000313" key="3">
    <source>
        <dbReference type="Proteomes" id="UP001303373"/>
    </source>
</evidence>
<protein>
    <recommendedName>
        <fullName evidence="4">Hydrophobin</fullName>
    </recommendedName>
</protein>
<feature type="signal peptide" evidence="1">
    <location>
        <begin position="1"/>
        <end position="18"/>
    </location>
</feature>
<feature type="chain" id="PRO_5042972584" description="Hydrophobin" evidence="1">
    <location>
        <begin position="19"/>
        <end position="97"/>
    </location>
</feature>
<dbReference type="AlphaFoldDB" id="A0AAQ3M1L6"/>
<dbReference type="EMBL" id="CP138582">
    <property type="protein sequence ID" value="WPG99829.1"/>
    <property type="molecule type" value="Genomic_DNA"/>
</dbReference>
<proteinExistence type="predicted"/>
<keyword evidence="1" id="KW-0732">Signal</keyword>
<accession>A0AAQ3M1L6</accession>
<keyword evidence="3" id="KW-1185">Reference proteome</keyword>